<keyword evidence="2" id="KW-1185">Reference proteome</keyword>
<evidence type="ECO:0000313" key="2">
    <source>
        <dbReference type="Proteomes" id="UP001057402"/>
    </source>
</evidence>
<dbReference type="EMBL" id="CM042881">
    <property type="protein sequence ID" value="KAI4385286.1"/>
    <property type="molecule type" value="Genomic_DNA"/>
</dbReference>
<gene>
    <name evidence="1" type="ORF">MLD38_003331</name>
</gene>
<dbReference type="Proteomes" id="UP001057402">
    <property type="component" value="Chromosome 2"/>
</dbReference>
<sequence length="749" mass="84094">MDRPGLVSRYLLCCESCGVPPNLEVLAWFSKADGEMISYGACNVVVSLDQLSCSDIRPLVDTFAQVGPSEVETVDIIQELPCSLNVEDVMSLIHSIDDKLNVIDFHNLSFGEDFLRSIAIDGISCRALNFRTTKIQKLNVVGRFSQLHSLNLDLSTSIVCLHKDCFSGMPRLVRLSMCETRITNLWNTTAVLSKIPSLAELRFQKCLCCLNTGPCSSFHDESVGGSHSVTSESCLTSEDDDSDDVLYGETKVQTKMNGGEALVTMEKKDIREGAVVFRKYISHHPSPICFQKYYREHMIVWLPKLKVLDNLSIQETDRTMAGTVFSGYYEKFPYRRMHRESVLYVLQEREVGHCNIFERNSSKMKKQVSLRPGRHFFSRSLNAAKAGQSFWPHMRPVSLISHFPREDGLRLRPRQFEYHPVDPSLMAAGTLDGEILIMNHENGKLVSHVPSSSFPNSILGLCWLKKFPAKLITGSDNGSLRLFDVNLLPPKVPDFSYTYDAVAYDDFEQLTSVHVNSTDDWFLASGYTKDIALYDIASGKRLNLLSNLHNEPINVAKFAHHSPSLFATSSFDRDVKMWDLRQKMVKPCYTASSSRGNVMVCFSPSDAYLLVSAVDNEVKQLLAVDGRLHLDLKIASSGSAHNYTRSYYMNCGDYIISGSCEEHVVRICCSQTGRRLRDIVMEDGDAGKSSFVQSLRGDPFRDFHFSVLAASTRSSSKWEIIKVNLLTSDEQSQEQPHSHDCLPFNSLGG</sequence>
<comment type="caution">
    <text evidence="1">The sequence shown here is derived from an EMBL/GenBank/DDBJ whole genome shotgun (WGS) entry which is preliminary data.</text>
</comment>
<protein>
    <submittedName>
        <fullName evidence="1">Uncharacterized protein</fullName>
    </submittedName>
</protein>
<evidence type="ECO:0000313" key="1">
    <source>
        <dbReference type="EMBL" id="KAI4385286.1"/>
    </source>
</evidence>
<organism evidence="1 2">
    <name type="scientific">Melastoma candidum</name>
    <dbReference type="NCBI Taxonomy" id="119954"/>
    <lineage>
        <taxon>Eukaryota</taxon>
        <taxon>Viridiplantae</taxon>
        <taxon>Streptophyta</taxon>
        <taxon>Embryophyta</taxon>
        <taxon>Tracheophyta</taxon>
        <taxon>Spermatophyta</taxon>
        <taxon>Magnoliopsida</taxon>
        <taxon>eudicotyledons</taxon>
        <taxon>Gunneridae</taxon>
        <taxon>Pentapetalae</taxon>
        <taxon>rosids</taxon>
        <taxon>malvids</taxon>
        <taxon>Myrtales</taxon>
        <taxon>Melastomataceae</taxon>
        <taxon>Melastomatoideae</taxon>
        <taxon>Melastomateae</taxon>
        <taxon>Melastoma</taxon>
    </lineage>
</organism>
<reference evidence="2" key="1">
    <citation type="journal article" date="2023" name="Front. Plant Sci.">
        <title>Chromosomal-level genome assembly of Melastoma candidum provides insights into trichome evolution.</title>
        <authorList>
            <person name="Zhong Y."/>
            <person name="Wu W."/>
            <person name="Sun C."/>
            <person name="Zou P."/>
            <person name="Liu Y."/>
            <person name="Dai S."/>
            <person name="Zhou R."/>
        </authorList>
    </citation>
    <scope>NUCLEOTIDE SEQUENCE [LARGE SCALE GENOMIC DNA]</scope>
</reference>
<proteinExistence type="predicted"/>
<accession>A0ACB9S473</accession>
<name>A0ACB9S473_9MYRT</name>